<keyword evidence="3" id="KW-1185">Reference proteome</keyword>
<accession>A0A078L2S6</accession>
<evidence type="ECO:0008006" key="4">
    <source>
        <dbReference type="Google" id="ProtNLM"/>
    </source>
</evidence>
<dbReference type="AlphaFoldDB" id="A0A078L2S6"/>
<name>A0A078L2S6_9GAMM</name>
<evidence type="ECO:0000313" key="3">
    <source>
        <dbReference type="Proteomes" id="UP000044071"/>
    </source>
</evidence>
<feature type="chain" id="PRO_5009744193" description="DUF4189 domain-containing protein" evidence="1">
    <location>
        <begin position="24"/>
        <end position="149"/>
    </location>
</feature>
<protein>
    <recommendedName>
        <fullName evidence="4">DUF4189 domain-containing protein</fullName>
    </recommendedName>
</protein>
<reference evidence="2 3" key="1">
    <citation type="submission" date="2014-06" db="EMBL/GenBank/DDBJ databases">
        <authorList>
            <person name="Urmite Genomes Urmite Genomes"/>
        </authorList>
    </citation>
    <scope>NUCLEOTIDE SEQUENCE [LARGE SCALE GENOMIC DNA]</scope>
</reference>
<gene>
    <name evidence="2" type="ORF">BN59_02719</name>
</gene>
<sequence length="149" mass="16711">MTNRKLGTVFFFIAYLSSQLSLASTDGLASGNFWRCSTSDAEQKEWTVDSSYEISAINKSYDDCKKLSNVPTSCKSSKEACEMFLNGLTTRPMWRCTALDQMAKVWASNIYKHRDDAAIAAKAFCQQGSSFPDTCYINLMTCKNLNSRE</sequence>
<dbReference type="Proteomes" id="UP000044071">
    <property type="component" value="Unassembled WGS sequence"/>
</dbReference>
<proteinExistence type="predicted"/>
<feature type="signal peptide" evidence="1">
    <location>
        <begin position="1"/>
        <end position="23"/>
    </location>
</feature>
<dbReference type="OrthoDB" id="5652118at2"/>
<keyword evidence="1" id="KW-0732">Signal</keyword>
<dbReference type="RefSeq" id="WP_043874905.1">
    <property type="nucleotide sequence ID" value="NZ_CCVW01000003.1"/>
</dbReference>
<dbReference type="STRING" id="1034943.BN59_02719"/>
<dbReference type="EMBL" id="CCSB01000003">
    <property type="protein sequence ID" value="CDZ78409.1"/>
    <property type="molecule type" value="Genomic_DNA"/>
</dbReference>
<evidence type="ECO:0000313" key="2">
    <source>
        <dbReference type="EMBL" id="CDZ78409.1"/>
    </source>
</evidence>
<evidence type="ECO:0000256" key="1">
    <source>
        <dbReference type="SAM" id="SignalP"/>
    </source>
</evidence>
<dbReference type="eggNOG" id="ENOG5031E82">
    <property type="taxonomic scope" value="Bacteria"/>
</dbReference>
<organism evidence="2 3">
    <name type="scientific">Legionella massiliensis</name>
    <dbReference type="NCBI Taxonomy" id="1034943"/>
    <lineage>
        <taxon>Bacteria</taxon>
        <taxon>Pseudomonadati</taxon>
        <taxon>Pseudomonadota</taxon>
        <taxon>Gammaproteobacteria</taxon>
        <taxon>Legionellales</taxon>
        <taxon>Legionellaceae</taxon>
        <taxon>Legionella</taxon>
    </lineage>
</organism>